<gene>
    <name evidence="2" type="ORF">MEBOL_000036</name>
</gene>
<dbReference type="Proteomes" id="UP000217289">
    <property type="component" value="Chromosome"/>
</dbReference>
<dbReference type="AlphaFoldDB" id="A0A286SGH1"/>
<evidence type="ECO:0000313" key="3">
    <source>
        <dbReference type="Proteomes" id="UP000217289"/>
    </source>
</evidence>
<evidence type="ECO:0000256" key="1">
    <source>
        <dbReference type="SAM" id="MobiDB-lite"/>
    </source>
</evidence>
<dbReference type="EMBL" id="CP022163">
    <property type="protein sequence ID" value="ATB26608.1"/>
    <property type="molecule type" value="Genomic_DNA"/>
</dbReference>
<dbReference type="KEGG" id="mbd:MEBOL_000036"/>
<sequence>MDTALLEAEGPSVADEKTRQGGAPERFELGASYDEVGPELGRLHDAWQVETGEPALEFQPSERVQWQPSGDYEVRLACRQSPSAVRLRVHGASNPIPSEELADIFLWMNAAFQRVEHNPRIRAQLTPSPVLPRTVVSRCPCAPVVLALLAGVAWLHVERQPRPSAPALGDEMSGSHAPLDAPYLTDSAPPSPPALAYPLPAKPFRNQAAAPCNPELGEEEINGGCWMALDKRPPCFKVQAEYQGKCYLPVSKDRGRLPSTVEP</sequence>
<name>A0A286SGH1_9BACT</name>
<feature type="region of interest" description="Disordered" evidence="1">
    <location>
        <begin position="1"/>
        <end position="26"/>
    </location>
</feature>
<protein>
    <submittedName>
        <fullName evidence="2">Uncharacterized protein</fullName>
    </submittedName>
</protein>
<evidence type="ECO:0000313" key="2">
    <source>
        <dbReference type="EMBL" id="ATB26608.1"/>
    </source>
</evidence>
<keyword evidence="3" id="KW-1185">Reference proteome</keyword>
<accession>A0A286SGH1</accession>
<organism evidence="2 3">
    <name type="scientific">Melittangium boletus DSM 14713</name>
    <dbReference type="NCBI Taxonomy" id="1294270"/>
    <lineage>
        <taxon>Bacteria</taxon>
        <taxon>Pseudomonadati</taxon>
        <taxon>Myxococcota</taxon>
        <taxon>Myxococcia</taxon>
        <taxon>Myxococcales</taxon>
        <taxon>Cystobacterineae</taxon>
        <taxon>Archangiaceae</taxon>
        <taxon>Melittangium</taxon>
    </lineage>
</organism>
<reference evidence="2 3" key="1">
    <citation type="submission" date="2017-06" db="EMBL/GenBank/DDBJ databases">
        <authorList>
            <person name="Kim H.J."/>
            <person name="Triplett B.A."/>
        </authorList>
    </citation>
    <scope>NUCLEOTIDE SEQUENCE [LARGE SCALE GENOMIC DNA]</scope>
    <source>
        <strain evidence="2 3">DSM 14713</strain>
    </source>
</reference>
<proteinExistence type="predicted"/>